<gene>
    <name evidence="1" type="ORF">N323_06844</name>
</gene>
<sequence>SVYFLNRTQMDQLKTVGSQELTHPLEYSRDQIHPLQKVKIAHSKFKGTARVTGENVKSEEIQV</sequence>
<proteinExistence type="predicted"/>
<protein>
    <submittedName>
        <fullName evidence="1">Uncharacterized protein</fullName>
    </submittedName>
</protein>
<feature type="non-terminal residue" evidence="1">
    <location>
        <position position="63"/>
    </location>
</feature>
<evidence type="ECO:0000313" key="2">
    <source>
        <dbReference type="Proteomes" id="UP000053745"/>
    </source>
</evidence>
<dbReference type="OrthoDB" id="10252174at2759"/>
<dbReference type="AlphaFoldDB" id="A0A091M3D3"/>
<keyword evidence="2" id="KW-1185">Reference proteome</keyword>
<feature type="non-terminal residue" evidence="1">
    <location>
        <position position="1"/>
    </location>
</feature>
<accession>A0A091M3D3</accession>
<organism evidence="1 2">
    <name type="scientific">Cathartes aura</name>
    <name type="common">Turkey vulture</name>
    <name type="synonym">Vultur aura</name>
    <dbReference type="NCBI Taxonomy" id="43455"/>
    <lineage>
        <taxon>Eukaryota</taxon>
        <taxon>Metazoa</taxon>
        <taxon>Chordata</taxon>
        <taxon>Craniata</taxon>
        <taxon>Vertebrata</taxon>
        <taxon>Euteleostomi</taxon>
        <taxon>Archelosauria</taxon>
        <taxon>Archosauria</taxon>
        <taxon>Dinosauria</taxon>
        <taxon>Saurischia</taxon>
        <taxon>Theropoda</taxon>
        <taxon>Coelurosauria</taxon>
        <taxon>Aves</taxon>
        <taxon>Neognathae</taxon>
        <taxon>Neoaves</taxon>
        <taxon>Telluraves</taxon>
        <taxon>Accipitrimorphae</taxon>
        <taxon>Accipitriformes</taxon>
        <taxon>Cathartidae</taxon>
        <taxon>Cathartes</taxon>
    </lineage>
</organism>
<evidence type="ECO:0000313" key="1">
    <source>
        <dbReference type="EMBL" id="KFP53076.1"/>
    </source>
</evidence>
<dbReference type="EMBL" id="KL310973">
    <property type="protein sequence ID" value="KFP53076.1"/>
    <property type="molecule type" value="Genomic_DNA"/>
</dbReference>
<name>A0A091M3D3_CATAU</name>
<reference evidence="1 2" key="1">
    <citation type="submission" date="2014-04" db="EMBL/GenBank/DDBJ databases">
        <title>Genome evolution of avian class.</title>
        <authorList>
            <person name="Zhang G."/>
            <person name="Li C."/>
        </authorList>
    </citation>
    <scope>NUCLEOTIDE SEQUENCE [LARGE SCALE GENOMIC DNA]</scope>
    <source>
        <strain evidence="1">BGI_N323</strain>
    </source>
</reference>
<dbReference type="Proteomes" id="UP000053745">
    <property type="component" value="Unassembled WGS sequence"/>
</dbReference>